<dbReference type="GO" id="GO:0090313">
    <property type="term" value="P:regulation of protein targeting to membrane"/>
    <property type="evidence" value="ECO:0007669"/>
    <property type="project" value="TreeGrafter"/>
</dbReference>
<keyword evidence="1" id="KW-0472">Membrane</keyword>
<reference evidence="2 3" key="1">
    <citation type="submission" date="2020-06" db="EMBL/GenBank/DDBJ databases">
        <title>High-quality draft genome of sulfate reducer Desulfobacter latus type strain AcrS2 isolated from marine sediment.</title>
        <authorList>
            <person name="Hoppe M."/>
            <person name="Larsen C.K."/>
            <person name="Marshall I.P.G."/>
            <person name="Schramm A."/>
            <person name="Marietou A.G."/>
        </authorList>
    </citation>
    <scope>NUCLEOTIDE SEQUENCE [LARGE SCALE GENOMIC DNA]</scope>
    <source>
        <strain evidence="2 3">AcRS2</strain>
    </source>
</reference>
<dbReference type="RefSeq" id="WP_178365999.1">
    <property type="nucleotide sequence ID" value="NZ_JACADJ010000013.1"/>
</dbReference>
<keyword evidence="1" id="KW-0812">Transmembrane</keyword>
<proteinExistence type="predicted"/>
<dbReference type="PANTHER" id="PTHR30441">
    <property type="entry name" value="DUF748 DOMAIN-CONTAINING PROTEIN"/>
    <property type="match status" value="1"/>
</dbReference>
<accession>A0A850SYN4</accession>
<comment type="caution">
    <text evidence="2">The sequence shown here is derived from an EMBL/GenBank/DDBJ whole genome shotgun (WGS) entry which is preliminary data.</text>
</comment>
<organism evidence="2 3">
    <name type="scientific">Desulfobacter latus</name>
    <dbReference type="NCBI Taxonomy" id="2292"/>
    <lineage>
        <taxon>Bacteria</taxon>
        <taxon>Pseudomonadati</taxon>
        <taxon>Thermodesulfobacteriota</taxon>
        <taxon>Desulfobacteria</taxon>
        <taxon>Desulfobacterales</taxon>
        <taxon>Desulfobacteraceae</taxon>
        <taxon>Desulfobacter</taxon>
    </lineage>
</organism>
<sequence length="1080" mass="119399">MNKKRILRIAVFFSVTVTACAITLFFTITPLINTKQVKAHLTKVLQEKTGIDVRFNQLRFIFTPLPGICITEISVQIDQRNQVTINKARVELDRGRLLKLNTVVRRITLESPELIHNKTVVEKNKFTVPPDLATLIQNGFDRLLDHPLADADQLDIIVTNARSNYFNTMDCRVRITGRERSVNIKTQISGIRLKTNHIPRLASALNGRITGLNIPHMAVDCQHDANTFLAGNLKIASLQADLDVPNDHSIDARELDLKFALSKKSVTAHLAPLTLVYPKGRVEIDVSLPHGQETSRIEFIGEHIDIRQAKQVCLPLLNWLKTPRILFDILRAGIVPKVTVGFKSKDRRHLFNAENLFINGCAESTTVKIPHVPVIVDNASGCAEMQENVLSIHLKGGHVGKTVITDGDLDINLTHQPTNIPFSGQIPLKVDLAELPETLISLLPDTALAREISKISDLSGRADAILALNKSQGPKKLAVKVTAKNIQADGNYQRMPLPIHIDGGSFLLDKQRIILKGMSGAIGNSRISNLNAGIDTKDSVPINIKNLAANIILEEVAPLIDLFPGARKKFDPVKNLFGIMEIKNLRVKGPMFSPDLWQVHMMGRITNGDIIFSNKRKGISDISCKFDASPSTIKLSDIACTINALSWLKKNISPEYTQSIILPLTLTRGQFMRQAGACLFQGELLTTSGAKISFMADGSAMDKMLPSNVQIADGERSDADIIFYKQPDMPKINFSGKLDKTTLKNILHPDSYLYRRLQVVTGKNALSVSTDKTRNIIITADKLNLDPFLSRHKISASDRPPRPLVKQKQIFLNINSLIYDQRLYQEVQARVTINQPTTDIYITHARFCDLELSGQITVDHVGDRPRVSTHIFFNTDQAKEVSFSIGCLTGSQSVIKGSYTLEGKLSGGAQTLTQVISKQNGYLNFQAQSGRIFKATLLSRLLSVLNILGDTDLQQQGFGFKTFTANADIKESVVHIKKAFIDADNMAIIADGWADPLNDALDITFLVAPFKTIDTIIKQIPIVNTMLKGRLVSLPARAYGKISDPIVVPLHPSAVGKGLLNLLEDLITTPGRLIEGMKKK</sequence>
<dbReference type="InterPro" id="IPR052894">
    <property type="entry name" value="AsmA-related"/>
</dbReference>
<dbReference type="PROSITE" id="PS51257">
    <property type="entry name" value="PROKAR_LIPOPROTEIN"/>
    <property type="match status" value="1"/>
</dbReference>
<evidence type="ECO:0000256" key="1">
    <source>
        <dbReference type="SAM" id="Phobius"/>
    </source>
</evidence>
<dbReference type="AlphaFoldDB" id="A0A850SYN4"/>
<feature type="transmembrane region" description="Helical" evidence="1">
    <location>
        <begin position="7"/>
        <end position="28"/>
    </location>
</feature>
<keyword evidence="1" id="KW-1133">Transmembrane helix</keyword>
<dbReference type="PANTHER" id="PTHR30441:SF8">
    <property type="entry name" value="DUF748 DOMAIN-CONTAINING PROTEIN"/>
    <property type="match status" value="1"/>
</dbReference>
<dbReference type="EMBL" id="JACADJ010000013">
    <property type="protein sequence ID" value="NWH04543.1"/>
    <property type="molecule type" value="Genomic_DNA"/>
</dbReference>
<dbReference type="Proteomes" id="UP000553343">
    <property type="component" value="Unassembled WGS sequence"/>
</dbReference>
<keyword evidence="3" id="KW-1185">Reference proteome</keyword>
<dbReference type="GO" id="GO:0005886">
    <property type="term" value="C:plasma membrane"/>
    <property type="evidence" value="ECO:0007669"/>
    <property type="project" value="TreeGrafter"/>
</dbReference>
<protein>
    <submittedName>
        <fullName evidence="2">AsmA-like C-terminal domain-containing protein</fullName>
    </submittedName>
</protein>
<evidence type="ECO:0000313" key="2">
    <source>
        <dbReference type="EMBL" id="NWH04543.1"/>
    </source>
</evidence>
<evidence type="ECO:0000313" key="3">
    <source>
        <dbReference type="Proteomes" id="UP000553343"/>
    </source>
</evidence>
<name>A0A850SYN4_9BACT</name>
<gene>
    <name evidence="2" type="ORF">HXW94_05980</name>
</gene>